<dbReference type="GO" id="GO:0004527">
    <property type="term" value="F:exonuclease activity"/>
    <property type="evidence" value="ECO:0007669"/>
    <property type="project" value="UniProtKB-KW"/>
</dbReference>
<dbReference type="EMBL" id="MZ420154">
    <property type="protein sequence ID" value="QYA18459.1"/>
    <property type="molecule type" value="Genomic_DNA"/>
</dbReference>
<dbReference type="InterPro" id="IPR036397">
    <property type="entry name" value="RNaseH_sf"/>
</dbReference>
<proteinExistence type="predicted"/>
<sequence length="209" mass="24212">MSKQVCYLSFDVEADGPSPARNSMIAFGMHGFDIKGTTLFEWRSCLKPRSDCIPCPDTMKWWNSNEQNQKSLAFIQENMVEPEQEIRRFVEAVEQLTQQYNVIPFAYPAAYDWQWINFYCHLYCNKNPLGYTAKCMSSYIWGQSGYEDSEEPLEKFIDPSIKYQLLLRDKAHDPLEDSIVQGDQMLRALKFGKILGAIISSSGYFFTDQ</sequence>
<keyword evidence="1" id="KW-0540">Nuclease</keyword>
<accession>A0A8F8PQU6</accession>
<name>A0A8F8PQU6_9VIRU</name>
<evidence type="ECO:0000313" key="1">
    <source>
        <dbReference type="EMBL" id="QYA18459.1"/>
    </source>
</evidence>
<keyword evidence="1" id="KW-0269">Exonuclease</keyword>
<dbReference type="InterPro" id="IPR012337">
    <property type="entry name" value="RNaseH-like_sf"/>
</dbReference>
<organism evidence="1">
    <name type="scientific">Clandestinovirus</name>
    <dbReference type="NCBI Taxonomy" id="2831644"/>
    <lineage>
        <taxon>Viruses</taxon>
    </lineage>
</organism>
<protein>
    <submittedName>
        <fullName evidence="1">3'-5' exonuclease</fullName>
    </submittedName>
</protein>
<gene>
    <name evidence="1" type="ORF">KOM_12_190</name>
</gene>
<dbReference type="GO" id="GO:0003676">
    <property type="term" value="F:nucleic acid binding"/>
    <property type="evidence" value="ECO:0007669"/>
    <property type="project" value="InterPro"/>
</dbReference>
<keyword evidence="1" id="KW-0378">Hydrolase</keyword>
<reference evidence="1" key="1">
    <citation type="submission" date="2021-06" db="EMBL/GenBank/DDBJ databases">
        <authorList>
            <person name="Rolland C."/>
        </authorList>
    </citation>
    <scope>NUCLEOTIDE SEQUENCE</scope>
    <source>
        <strain evidence="1">347.936635</strain>
    </source>
</reference>
<dbReference type="Gene3D" id="3.30.420.10">
    <property type="entry name" value="Ribonuclease H-like superfamily/Ribonuclease H"/>
    <property type="match status" value="1"/>
</dbReference>
<dbReference type="SUPFAM" id="SSF53098">
    <property type="entry name" value="Ribonuclease H-like"/>
    <property type="match status" value="1"/>
</dbReference>